<evidence type="ECO:0000313" key="3">
    <source>
        <dbReference type="Proteomes" id="UP000790833"/>
    </source>
</evidence>
<dbReference type="Proteomes" id="UP000790833">
    <property type="component" value="Unassembled WGS sequence"/>
</dbReference>
<dbReference type="GeneID" id="66113640"/>
<evidence type="ECO:0000256" key="1">
    <source>
        <dbReference type="SAM" id="MobiDB-lite"/>
    </source>
</evidence>
<accession>A0A9P7VF23</accession>
<evidence type="ECO:0000313" key="2">
    <source>
        <dbReference type="EMBL" id="KAG7196253.1"/>
    </source>
</evidence>
<feature type="compositionally biased region" description="Polar residues" evidence="1">
    <location>
        <begin position="48"/>
        <end position="59"/>
    </location>
</feature>
<protein>
    <submittedName>
        <fullName evidence="2">Uncharacterized protein</fullName>
    </submittedName>
</protein>
<dbReference type="RefSeq" id="XP_043051798.1">
    <property type="nucleotide sequence ID" value="XM_043191121.1"/>
</dbReference>
<organism evidence="2 3">
    <name type="scientific">Scheffersomyces spartinae</name>
    <dbReference type="NCBI Taxonomy" id="45513"/>
    <lineage>
        <taxon>Eukaryota</taxon>
        <taxon>Fungi</taxon>
        <taxon>Dikarya</taxon>
        <taxon>Ascomycota</taxon>
        <taxon>Saccharomycotina</taxon>
        <taxon>Pichiomycetes</taxon>
        <taxon>Debaryomycetaceae</taxon>
        <taxon>Scheffersomyces</taxon>
    </lineage>
</organism>
<name>A0A9P7VF23_9ASCO</name>
<feature type="region of interest" description="Disordered" evidence="1">
    <location>
        <begin position="1"/>
        <end position="59"/>
    </location>
</feature>
<dbReference type="AlphaFoldDB" id="A0A9P7VF23"/>
<proteinExistence type="predicted"/>
<reference evidence="2" key="1">
    <citation type="submission" date="2021-03" db="EMBL/GenBank/DDBJ databases">
        <authorList>
            <person name="Palmer J.M."/>
        </authorList>
    </citation>
    <scope>NUCLEOTIDE SEQUENCE</scope>
    <source>
        <strain evidence="2">ARV_011</strain>
    </source>
</reference>
<feature type="compositionally biased region" description="Low complexity" evidence="1">
    <location>
        <begin position="8"/>
        <end position="32"/>
    </location>
</feature>
<dbReference type="EMBL" id="JAHMUF010000001">
    <property type="protein sequence ID" value="KAG7196253.1"/>
    <property type="molecule type" value="Genomic_DNA"/>
</dbReference>
<feature type="region of interest" description="Disordered" evidence="1">
    <location>
        <begin position="153"/>
        <end position="175"/>
    </location>
</feature>
<sequence length="317" mass="35793">MHLNDKLTSNPRVSTTTVTSTPTSIPSSSSSSSRKESFLNSLRRKSTRPLSSSVSTNNLNQQYNDRLMGRLQQLQLKLKLLTKSHYQKHTSIVVVDQEEKENIVPVRSKTLRTRLSAPNLNGTSNKSLKRQSMYFPPSTNLNFTSTTSIVTEDESTEDEWTNNAPSTNTTPMTVDSRDSLMDSVLQSEEDQITISDEEIPDSTGKPTLLSHTKIPKSYDFFRLPRSSIIQNLTLLNPLVTESCLESEKLAMKNFNYQYSDESYDLNVSLVGQNNSTVVMTVTHPDVNTKKPGWDLVYNIDYDDIFSEEYHIPDGMIC</sequence>
<feature type="compositionally biased region" description="Polar residues" evidence="1">
    <location>
        <begin position="116"/>
        <end position="126"/>
    </location>
</feature>
<gene>
    <name evidence="2" type="ORF">KQ657_000266</name>
</gene>
<feature type="region of interest" description="Disordered" evidence="1">
    <location>
        <begin position="114"/>
        <end position="137"/>
    </location>
</feature>
<comment type="caution">
    <text evidence="2">The sequence shown here is derived from an EMBL/GenBank/DDBJ whole genome shotgun (WGS) entry which is preliminary data.</text>
</comment>
<keyword evidence="3" id="KW-1185">Reference proteome</keyword>
<feature type="compositionally biased region" description="Polar residues" evidence="1">
    <location>
        <begin position="161"/>
        <end position="173"/>
    </location>
</feature>